<reference evidence="3 4" key="1">
    <citation type="submission" date="2017-12" db="EMBL/GenBank/DDBJ databases">
        <title>Genomes of bacteria within cyanobacterial aggregates.</title>
        <authorList>
            <person name="Cai H."/>
        </authorList>
    </citation>
    <scope>NUCLEOTIDE SEQUENCE [LARGE SCALE GENOMIC DNA]</scope>
    <source>
        <strain evidence="3 4">TH16</strain>
    </source>
</reference>
<accession>A0A2K9NCC4</accession>
<dbReference type="GO" id="GO:0016740">
    <property type="term" value="F:transferase activity"/>
    <property type="evidence" value="ECO:0007669"/>
    <property type="project" value="UniProtKB-KW"/>
</dbReference>
<keyword evidence="3" id="KW-0808">Transferase</keyword>
<dbReference type="GO" id="GO:0005737">
    <property type="term" value="C:cytoplasm"/>
    <property type="evidence" value="ECO:0007669"/>
    <property type="project" value="TreeGrafter"/>
</dbReference>
<protein>
    <recommendedName>
        <fullName evidence="1">glutathione-specific gamma-glutamylcyclotransferase</fullName>
        <ecNumber evidence="1">4.3.2.7</ecNumber>
    </recommendedName>
</protein>
<dbReference type="AlphaFoldDB" id="A0A2K9NCC4"/>
<name>A0A2K9NCC4_9PROT</name>
<evidence type="ECO:0000313" key="4">
    <source>
        <dbReference type="Proteomes" id="UP000234752"/>
    </source>
</evidence>
<dbReference type="InterPro" id="IPR006840">
    <property type="entry name" value="ChaC"/>
</dbReference>
<dbReference type="OrthoDB" id="9795692at2"/>
<dbReference type="Proteomes" id="UP000234752">
    <property type="component" value="Chromosome eg_1"/>
</dbReference>
<keyword evidence="2" id="KW-0456">Lyase</keyword>
<dbReference type="KEGG" id="ncb:C0V82_11040"/>
<dbReference type="GO" id="GO:0061928">
    <property type="term" value="F:glutathione specific gamma-glutamylcyclotransferase activity"/>
    <property type="evidence" value="ECO:0007669"/>
    <property type="project" value="UniProtKB-EC"/>
</dbReference>
<dbReference type="PANTHER" id="PTHR12192">
    <property type="entry name" value="CATION TRANSPORT PROTEIN CHAC-RELATED"/>
    <property type="match status" value="1"/>
</dbReference>
<gene>
    <name evidence="3" type="ORF">C0V82_11040</name>
</gene>
<evidence type="ECO:0000256" key="2">
    <source>
        <dbReference type="ARBA" id="ARBA00023239"/>
    </source>
</evidence>
<sequence length="183" mass="20230">MSDSAPVPDFDHPPGTDLWVFAYGSLMWNPGFAFVEQREALLRGYHRGFCIYSHQHRGTPERPGAVLGLDRGGSCRGRVYRVAADAVPGVLDYLWQREMAYRVYIPRRLRVKTAEGDVQALTFTADPDHPQYCGSLGLDGTAALIRQGVGQSGRNVDYLTSLIDHLAELGIRDRGLGELAARV</sequence>
<keyword evidence="4" id="KW-1185">Reference proteome</keyword>
<dbReference type="Pfam" id="PF04752">
    <property type="entry name" value="ChaC"/>
    <property type="match status" value="1"/>
</dbReference>
<dbReference type="CDD" id="cd06661">
    <property type="entry name" value="GGCT_like"/>
    <property type="match status" value="1"/>
</dbReference>
<dbReference type="EC" id="4.3.2.7" evidence="1"/>
<evidence type="ECO:0000313" key="3">
    <source>
        <dbReference type="EMBL" id="AUN30717.1"/>
    </source>
</evidence>
<dbReference type="InterPro" id="IPR036568">
    <property type="entry name" value="GGCT-like_sf"/>
</dbReference>
<evidence type="ECO:0000256" key="1">
    <source>
        <dbReference type="ARBA" id="ARBA00012344"/>
    </source>
</evidence>
<dbReference type="RefSeq" id="WP_102112393.1">
    <property type="nucleotide sequence ID" value="NZ_BMGN01000002.1"/>
</dbReference>
<dbReference type="InterPro" id="IPR013024">
    <property type="entry name" value="GGCT-like"/>
</dbReference>
<dbReference type="Gene3D" id="3.10.490.10">
    <property type="entry name" value="Gamma-glutamyl cyclotransferase-like"/>
    <property type="match status" value="1"/>
</dbReference>
<dbReference type="GO" id="GO:0006751">
    <property type="term" value="P:glutathione catabolic process"/>
    <property type="evidence" value="ECO:0007669"/>
    <property type="project" value="InterPro"/>
</dbReference>
<organism evidence="3 4">
    <name type="scientific">Niveispirillum cyanobacteriorum</name>
    <dbReference type="NCBI Taxonomy" id="1612173"/>
    <lineage>
        <taxon>Bacteria</taxon>
        <taxon>Pseudomonadati</taxon>
        <taxon>Pseudomonadota</taxon>
        <taxon>Alphaproteobacteria</taxon>
        <taxon>Rhodospirillales</taxon>
        <taxon>Azospirillaceae</taxon>
        <taxon>Niveispirillum</taxon>
    </lineage>
</organism>
<dbReference type="SUPFAM" id="SSF110857">
    <property type="entry name" value="Gamma-glutamyl cyclotransferase-like"/>
    <property type="match status" value="1"/>
</dbReference>
<proteinExistence type="predicted"/>
<dbReference type="PANTHER" id="PTHR12192:SF2">
    <property type="entry name" value="GLUTATHIONE-SPECIFIC GAMMA-GLUTAMYLCYCLOTRANSFERASE 2"/>
    <property type="match status" value="1"/>
</dbReference>
<dbReference type="EMBL" id="CP025611">
    <property type="protein sequence ID" value="AUN30717.1"/>
    <property type="molecule type" value="Genomic_DNA"/>
</dbReference>